<feature type="transmembrane region" description="Helical" evidence="11">
    <location>
        <begin position="242"/>
        <end position="259"/>
    </location>
</feature>
<protein>
    <submittedName>
        <fullName evidence="14">Cu+-exporting ATPase</fullName>
    </submittedName>
</protein>
<comment type="caution">
    <text evidence="14">The sequence shown here is derived from an EMBL/GenBank/DDBJ whole genome shotgun (WGS) entry which is preliminary data.</text>
</comment>
<evidence type="ECO:0000256" key="1">
    <source>
        <dbReference type="ARBA" id="ARBA00004651"/>
    </source>
</evidence>
<organism evidence="14 15">
    <name type="scientific">Neorhizobium alkalisoli</name>
    <dbReference type="NCBI Taxonomy" id="528178"/>
    <lineage>
        <taxon>Bacteria</taxon>
        <taxon>Pseudomonadati</taxon>
        <taxon>Pseudomonadota</taxon>
        <taxon>Alphaproteobacteria</taxon>
        <taxon>Hyphomicrobiales</taxon>
        <taxon>Rhizobiaceae</taxon>
        <taxon>Rhizobium/Agrobacterium group</taxon>
        <taxon>Neorhizobium</taxon>
    </lineage>
</organism>
<feature type="compositionally biased region" description="Polar residues" evidence="12">
    <location>
        <begin position="113"/>
        <end position="127"/>
    </location>
</feature>
<keyword evidence="6 11" id="KW-0547">Nucleotide-binding</keyword>
<comment type="similarity">
    <text evidence="2 11">Belongs to the cation transport ATPase (P-type) (TC 3.A.3) family. Type IB subfamily.</text>
</comment>
<keyword evidence="4 11" id="KW-0812">Transmembrane</keyword>
<dbReference type="GO" id="GO:0055070">
    <property type="term" value="P:copper ion homeostasis"/>
    <property type="evidence" value="ECO:0007669"/>
    <property type="project" value="TreeGrafter"/>
</dbReference>
<feature type="compositionally biased region" description="Polar residues" evidence="12">
    <location>
        <begin position="90"/>
        <end position="104"/>
    </location>
</feature>
<dbReference type="NCBIfam" id="TIGR01511">
    <property type="entry name" value="ATPase-IB1_Cu"/>
    <property type="match status" value="1"/>
</dbReference>
<dbReference type="InterPro" id="IPR059000">
    <property type="entry name" value="ATPase_P-type_domA"/>
</dbReference>
<evidence type="ECO:0000256" key="3">
    <source>
        <dbReference type="ARBA" id="ARBA00022475"/>
    </source>
</evidence>
<keyword evidence="9 11" id="KW-1133">Transmembrane helix</keyword>
<dbReference type="EMBL" id="VIWP01000003">
    <property type="protein sequence ID" value="TWF54697.1"/>
    <property type="molecule type" value="Genomic_DNA"/>
</dbReference>
<evidence type="ECO:0000313" key="14">
    <source>
        <dbReference type="EMBL" id="TWF54697.1"/>
    </source>
</evidence>
<dbReference type="GO" id="GO:0005507">
    <property type="term" value="F:copper ion binding"/>
    <property type="evidence" value="ECO:0007669"/>
    <property type="project" value="TreeGrafter"/>
</dbReference>
<dbReference type="PROSITE" id="PS00154">
    <property type="entry name" value="ATPASE_E1_E2"/>
    <property type="match status" value="1"/>
</dbReference>
<dbReference type="RefSeq" id="WP_186458249.1">
    <property type="nucleotide sequence ID" value="NZ_VIWP01000003.1"/>
</dbReference>
<dbReference type="Gene3D" id="3.40.50.1000">
    <property type="entry name" value="HAD superfamily/HAD-like"/>
    <property type="match status" value="1"/>
</dbReference>
<dbReference type="InterPro" id="IPR027256">
    <property type="entry name" value="P-typ_ATPase_IB"/>
</dbReference>
<dbReference type="InterPro" id="IPR023299">
    <property type="entry name" value="ATPase_P-typ_cyto_dom_N"/>
</dbReference>
<dbReference type="PROSITE" id="PS50846">
    <property type="entry name" value="HMA_2"/>
    <property type="match status" value="1"/>
</dbReference>
<comment type="subcellular location">
    <subcellularLocation>
        <location evidence="1">Cell membrane</location>
        <topology evidence="1">Multi-pass membrane protein</topology>
    </subcellularLocation>
</comment>
<keyword evidence="5 11" id="KW-0479">Metal-binding</keyword>
<proteinExistence type="inferred from homology"/>
<dbReference type="InterPro" id="IPR023298">
    <property type="entry name" value="ATPase_P-typ_TM_dom_sf"/>
</dbReference>
<dbReference type="FunFam" id="2.70.150.10:FF:000020">
    <property type="entry name" value="Copper-exporting P-type ATPase A"/>
    <property type="match status" value="1"/>
</dbReference>
<dbReference type="AlphaFoldDB" id="A0A561QWD7"/>
<dbReference type="Gene3D" id="2.70.150.10">
    <property type="entry name" value="Calcium-transporting ATPase, cytoplasmic transduction domain A"/>
    <property type="match status" value="1"/>
</dbReference>
<keyword evidence="7 11" id="KW-0067">ATP-binding</keyword>
<dbReference type="Pfam" id="PF00403">
    <property type="entry name" value="HMA"/>
    <property type="match status" value="1"/>
</dbReference>
<dbReference type="GO" id="GO:0016887">
    <property type="term" value="F:ATP hydrolysis activity"/>
    <property type="evidence" value="ECO:0007669"/>
    <property type="project" value="InterPro"/>
</dbReference>
<sequence>MNQIVDPKRIPLTFPVEGMTCASCVRRVETGAAKVPGVEKSAVNFATKKLTVETGEGFDPQNLEKAIRKLGYEVPAGAMDHALREAGYAQDQSQDPPLTLTLSPQAGREDVPSSASMGDGNSATGPFSPSGRGEGTEGRSRMRGGAEHATHMHMSDDQHSPLDHAHMDHTHSSDAHAGHDHASHSHAAHDHMHMHQGEAGLLRRDLIIAFILTLPVFVLEMAGHAYPPFHHWLMGVIETQNLYYLYFVLATAVIFWPGFRFLKIGLPALFRGHPEMNSLVAVGVLAAYLYSLVTTFAPEFLPEAARYVYYEAATVITVLILFGRLIEARATGRTGEAVAKLAGMQAKTARVERNGEVLDIPAAEVRVGDIILVRPGERLPVDGTVIDGTSNIDESMISGEPLPVEKTAGSPVTGGTINRTGAFRFRAKKVGRDTMLSGIIRMVEQAQGAKLPIQALVDRVTAWFVPAVIALAAITFIIWFVFGPEPALTHALINAVAVLIIACPCAMGLAVPVSIVVGGGRAAELGVLFRKGEALQQLSDVSMVVLDKTGTITLGRPELTDLVVAEGFEEAEVLGLVAAVEAQSEHPIADAIVKAAEARGLVLSKVEAFSSITGYGIEATVGGRKILVGADRLMQKSGLSVDAFSSVATRLGDEGKTPLYAAIDGKPAAIIAVADPLKPSSVAAIKRLQALGIEVAMVTGDNRRTADAIARKVGIERVFAEVLPEGKVEAIRTLQGGEAESPSPSLRSARLTLSPQAGRGEIETLRHIPSPRERGKGAGRRMRGEPSSSKKLAFVGDGINDAPALAAADIGIAIGTGTDIAIESADVVLVGGDLSGVVSAIGVSRATMKNIRQNLFWAFGYNVALIPVAAGVLYPIAGITLSPMIGAAAMALSSVFVLGNALRLKTFKLGEIR</sequence>
<evidence type="ECO:0000256" key="4">
    <source>
        <dbReference type="ARBA" id="ARBA00022692"/>
    </source>
</evidence>
<dbReference type="InterPro" id="IPR006121">
    <property type="entry name" value="HMA_dom"/>
</dbReference>
<evidence type="ECO:0000256" key="11">
    <source>
        <dbReference type="RuleBase" id="RU362081"/>
    </source>
</evidence>
<feature type="transmembrane region" description="Helical" evidence="11">
    <location>
        <begin position="460"/>
        <end position="482"/>
    </location>
</feature>
<feature type="transmembrane region" description="Helical" evidence="11">
    <location>
        <begin position="488"/>
        <end position="511"/>
    </location>
</feature>
<dbReference type="InterPro" id="IPR036163">
    <property type="entry name" value="HMA_dom_sf"/>
</dbReference>
<dbReference type="InterPro" id="IPR008250">
    <property type="entry name" value="ATPase_P-typ_transduc_dom_A_sf"/>
</dbReference>
<dbReference type="GO" id="GO:0005886">
    <property type="term" value="C:plasma membrane"/>
    <property type="evidence" value="ECO:0007669"/>
    <property type="project" value="UniProtKB-SubCell"/>
</dbReference>
<dbReference type="InterPro" id="IPR036412">
    <property type="entry name" value="HAD-like_sf"/>
</dbReference>
<dbReference type="Proteomes" id="UP000320653">
    <property type="component" value="Unassembled WGS sequence"/>
</dbReference>
<dbReference type="GO" id="GO:0043682">
    <property type="term" value="F:P-type divalent copper transporter activity"/>
    <property type="evidence" value="ECO:0007669"/>
    <property type="project" value="TreeGrafter"/>
</dbReference>
<dbReference type="PRINTS" id="PR00119">
    <property type="entry name" value="CATATPASE"/>
</dbReference>
<feature type="transmembrane region" description="Helical" evidence="11">
    <location>
        <begin position="279"/>
        <end position="301"/>
    </location>
</feature>
<feature type="domain" description="HMA" evidence="13">
    <location>
        <begin position="10"/>
        <end position="75"/>
    </location>
</feature>
<dbReference type="GO" id="GO:0005524">
    <property type="term" value="F:ATP binding"/>
    <property type="evidence" value="ECO:0007669"/>
    <property type="project" value="UniProtKB-UniRule"/>
</dbReference>
<dbReference type="SUPFAM" id="SSF55008">
    <property type="entry name" value="HMA, heavy metal-associated domain"/>
    <property type="match status" value="1"/>
</dbReference>
<dbReference type="InterPro" id="IPR001757">
    <property type="entry name" value="P_typ_ATPase"/>
</dbReference>
<dbReference type="InterPro" id="IPR018303">
    <property type="entry name" value="ATPase_P-typ_P_site"/>
</dbReference>
<dbReference type="InterPro" id="IPR023214">
    <property type="entry name" value="HAD_sf"/>
</dbReference>
<evidence type="ECO:0000256" key="2">
    <source>
        <dbReference type="ARBA" id="ARBA00006024"/>
    </source>
</evidence>
<dbReference type="Gene3D" id="3.30.70.100">
    <property type="match status" value="1"/>
</dbReference>
<dbReference type="CDD" id="cd02094">
    <property type="entry name" value="P-type_ATPase_Cu-like"/>
    <property type="match status" value="1"/>
</dbReference>
<evidence type="ECO:0000256" key="6">
    <source>
        <dbReference type="ARBA" id="ARBA00022741"/>
    </source>
</evidence>
<dbReference type="Pfam" id="PF08282">
    <property type="entry name" value="Hydrolase_3"/>
    <property type="match status" value="1"/>
</dbReference>
<dbReference type="SUPFAM" id="SSF81653">
    <property type="entry name" value="Calcium ATPase, transduction domain A"/>
    <property type="match status" value="1"/>
</dbReference>
<evidence type="ECO:0000259" key="13">
    <source>
        <dbReference type="PROSITE" id="PS50846"/>
    </source>
</evidence>
<dbReference type="Pfam" id="PF00122">
    <property type="entry name" value="E1-E2_ATPase"/>
    <property type="match status" value="1"/>
</dbReference>
<evidence type="ECO:0000256" key="8">
    <source>
        <dbReference type="ARBA" id="ARBA00022967"/>
    </source>
</evidence>
<keyword evidence="15" id="KW-1185">Reference proteome</keyword>
<dbReference type="SUPFAM" id="SSF81660">
    <property type="entry name" value="Metal cation-transporting ATPase, ATP-binding domain N"/>
    <property type="match status" value="1"/>
</dbReference>
<keyword evidence="8" id="KW-1278">Translocase</keyword>
<feature type="transmembrane region" description="Helical" evidence="11">
    <location>
        <begin position="201"/>
        <end position="222"/>
    </location>
</feature>
<feature type="transmembrane region" description="Helical" evidence="11">
    <location>
        <begin position="883"/>
        <end position="904"/>
    </location>
</feature>
<feature type="transmembrane region" description="Helical" evidence="11">
    <location>
        <begin position="307"/>
        <end position="326"/>
    </location>
</feature>
<keyword evidence="3 11" id="KW-1003">Cell membrane</keyword>
<evidence type="ECO:0000256" key="5">
    <source>
        <dbReference type="ARBA" id="ARBA00022723"/>
    </source>
</evidence>
<evidence type="ECO:0000256" key="7">
    <source>
        <dbReference type="ARBA" id="ARBA00022840"/>
    </source>
</evidence>
<feature type="region of interest" description="Disordered" evidence="12">
    <location>
        <begin position="769"/>
        <end position="789"/>
    </location>
</feature>
<evidence type="ECO:0000256" key="9">
    <source>
        <dbReference type="ARBA" id="ARBA00022989"/>
    </source>
</evidence>
<accession>A0A561QWD7</accession>
<gene>
    <name evidence="14" type="ORF">FHW37_103567</name>
</gene>
<dbReference type="SUPFAM" id="SSF81665">
    <property type="entry name" value="Calcium ATPase, transmembrane domain M"/>
    <property type="match status" value="1"/>
</dbReference>
<evidence type="ECO:0000256" key="12">
    <source>
        <dbReference type="SAM" id="MobiDB-lite"/>
    </source>
</evidence>
<dbReference type="Gene3D" id="3.40.1110.10">
    <property type="entry name" value="Calcium-transporting ATPase, cytoplasmic domain N"/>
    <property type="match status" value="1"/>
</dbReference>
<dbReference type="PANTHER" id="PTHR43520:SF8">
    <property type="entry name" value="P-TYPE CU(+) TRANSPORTER"/>
    <property type="match status" value="1"/>
</dbReference>
<dbReference type="GO" id="GO:0060003">
    <property type="term" value="P:copper ion export"/>
    <property type="evidence" value="ECO:0007669"/>
    <property type="project" value="UniProtKB-ARBA"/>
</dbReference>
<feature type="transmembrane region" description="Helical" evidence="11">
    <location>
        <begin position="855"/>
        <end position="877"/>
    </location>
</feature>
<name>A0A561QWD7_9HYPH</name>
<feature type="compositionally biased region" description="Basic and acidic residues" evidence="12">
    <location>
        <begin position="134"/>
        <end position="192"/>
    </location>
</feature>
<evidence type="ECO:0000313" key="15">
    <source>
        <dbReference type="Proteomes" id="UP000320653"/>
    </source>
</evidence>
<keyword evidence="10 11" id="KW-0472">Membrane</keyword>
<dbReference type="Pfam" id="PF00702">
    <property type="entry name" value="Hydrolase"/>
    <property type="match status" value="1"/>
</dbReference>
<dbReference type="SUPFAM" id="SSF56784">
    <property type="entry name" value="HAD-like"/>
    <property type="match status" value="2"/>
</dbReference>
<dbReference type="CDD" id="cd00371">
    <property type="entry name" value="HMA"/>
    <property type="match status" value="1"/>
</dbReference>
<dbReference type="NCBIfam" id="TIGR01494">
    <property type="entry name" value="ATPase_P-type"/>
    <property type="match status" value="2"/>
</dbReference>
<dbReference type="NCBIfam" id="TIGR01525">
    <property type="entry name" value="ATPase-IB_hvy"/>
    <property type="match status" value="1"/>
</dbReference>
<dbReference type="PANTHER" id="PTHR43520">
    <property type="entry name" value="ATP7, ISOFORM B"/>
    <property type="match status" value="1"/>
</dbReference>
<reference evidence="14 15" key="1">
    <citation type="submission" date="2019-06" db="EMBL/GenBank/DDBJ databases">
        <title>Sorghum-associated microbial communities from plants grown in Nebraska, USA.</title>
        <authorList>
            <person name="Schachtman D."/>
        </authorList>
    </citation>
    <scope>NUCLEOTIDE SEQUENCE [LARGE SCALE GENOMIC DNA]</scope>
    <source>
        <strain evidence="14 15">1225</strain>
    </source>
</reference>
<evidence type="ECO:0000256" key="10">
    <source>
        <dbReference type="ARBA" id="ARBA00023136"/>
    </source>
</evidence>
<feature type="region of interest" description="Disordered" evidence="12">
    <location>
        <begin position="86"/>
        <end position="192"/>
    </location>
</feature>